<name>A0ABN7SQL6_OIKDI</name>
<reference evidence="6 7" key="1">
    <citation type="submission" date="2021-04" db="EMBL/GenBank/DDBJ databases">
        <authorList>
            <person name="Bliznina A."/>
        </authorList>
    </citation>
    <scope>NUCLEOTIDE SEQUENCE [LARGE SCALE GENOMIC DNA]</scope>
</reference>
<dbReference type="Gene3D" id="2.60.120.290">
    <property type="entry name" value="Spermadhesin, CUB domain"/>
    <property type="match status" value="1"/>
</dbReference>
<feature type="domain" description="CUB" evidence="5">
    <location>
        <begin position="30"/>
        <end position="158"/>
    </location>
</feature>
<comment type="caution">
    <text evidence="3">Lacks conserved residue(s) required for the propagation of feature annotation.</text>
</comment>
<dbReference type="EMBL" id="OU015566">
    <property type="protein sequence ID" value="CAG5104207.1"/>
    <property type="molecule type" value="Genomic_DNA"/>
</dbReference>
<dbReference type="Proteomes" id="UP001158576">
    <property type="component" value="Chromosome 1"/>
</dbReference>
<evidence type="ECO:0000256" key="3">
    <source>
        <dbReference type="PROSITE-ProRule" id="PRU00059"/>
    </source>
</evidence>
<keyword evidence="7" id="KW-1185">Reference proteome</keyword>
<sequence>MKLGSTLLSLVAARGSLFGGAPTDERIWVADTTLKEEFILTEDNLETTYNLPQNPVTGKYDKDQYVRLSAKAPEGYAVRAKFTNFAVEAGNWRGECKNDAVLFFDGPDGNNFIKDYCGKNAARTKPDVASTQEELTVVFKSNENTIVDKGFTVTFVAEPLPAELYARNRIVKAFEQTQSIVFTKHGHKRNERLIYKKAAHMQRIFERFAFVFDKTSDSCVDFAGTGDENDFVAPVITDADPCGSVTSFMSSLSSFWNAFACLDGYDPKTDERKYFFRRYQDKVAIQIERLRTKKFNQMCDK</sequence>
<evidence type="ECO:0000259" key="5">
    <source>
        <dbReference type="PROSITE" id="PS01180"/>
    </source>
</evidence>
<dbReference type="PANTHER" id="PTHR24251:SF50">
    <property type="entry name" value="ATTRACTIN-LIKE 1A"/>
    <property type="match status" value="1"/>
</dbReference>
<dbReference type="InterPro" id="IPR035914">
    <property type="entry name" value="Sperma_CUB_dom_sf"/>
</dbReference>
<dbReference type="PROSITE" id="PS01180">
    <property type="entry name" value="CUB"/>
    <property type="match status" value="1"/>
</dbReference>
<keyword evidence="1" id="KW-0677">Repeat</keyword>
<gene>
    <name evidence="6" type="ORF">OKIOD_LOCUS9908</name>
</gene>
<keyword evidence="2" id="KW-1015">Disulfide bond</keyword>
<dbReference type="SMART" id="SM00042">
    <property type="entry name" value="CUB"/>
    <property type="match status" value="1"/>
</dbReference>
<organism evidence="6 7">
    <name type="scientific">Oikopleura dioica</name>
    <name type="common">Tunicate</name>
    <dbReference type="NCBI Taxonomy" id="34765"/>
    <lineage>
        <taxon>Eukaryota</taxon>
        <taxon>Metazoa</taxon>
        <taxon>Chordata</taxon>
        <taxon>Tunicata</taxon>
        <taxon>Appendicularia</taxon>
        <taxon>Copelata</taxon>
        <taxon>Oikopleuridae</taxon>
        <taxon>Oikopleura</taxon>
    </lineage>
</organism>
<dbReference type="PANTHER" id="PTHR24251">
    <property type="entry name" value="OVOCHYMASE-RELATED"/>
    <property type="match status" value="1"/>
</dbReference>
<feature type="signal peptide" evidence="4">
    <location>
        <begin position="1"/>
        <end position="19"/>
    </location>
</feature>
<feature type="chain" id="PRO_5045789276" evidence="4">
    <location>
        <begin position="20"/>
        <end position="301"/>
    </location>
</feature>
<dbReference type="Pfam" id="PF00431">
    <property type="entry name" value="CUB"/>
    <property type="match status" value="1"/>
</dbReference>
<evidence type="ECO:0000256" key="4">
    <source>
        <dbReference type="SAM" id="SignalP"/>
    </source>
</evidence>
<keyword evidence="4" id="KW-0732">Signal</keyword>
<dbReference type="SUPFAM" id="SSF49854">
    <property type="entry name" value="Spermadhesin, CUB domain"/>
    <property type="match status" value="1"/>
</dbReference>
<evidence type="ECO:0000256" key="2">
    <source>
        <dbReference type="ARBA" id="ARBA00023157"/>
    </source>
</evidence>
<evidence type="ECO:0000313" key="7">
    <source>
        <dbReference type="Proteomes" id="UP001158576"/>
    </source>
</evidence>
<evidence type="ECO:0000256" key="1">
    <source>
        <dbReference type="ARBA" id="ARBA00022737"/>
    </source>
</evidence>
<accession>A0ABN7SQL6</accession>
<proteinExistence type="predicted"/>
<evidence type="ECO:0000313" key="6">
    <source>
        <dbReference type="EMBL" id="CAG5104207.1"/>
    </source>
</evidence>
<dbReference type="InterPro" id="IPR000859">
    <property type="entry name" value="CUB_dom"/>
</dbReference>
<protein>
    <submittedName>
        <fullName evidence="6">Oidioi.mRNA.OKI2018_I69.chr1.g1143.t1.cds</fullName>
    </submittedName>
</protein>